<organism evidence="13 14">
    <name type="scientific">Pythium oligandrum</name>
    <name type="common">Mycoparasitic fungus</name>
    <dbReference type="NCBI Taxonomy" id="41045"/>
    <lineage>
        <taxon>Eukaryota</taxon>
        <taxon>Sar</taxon>
        <taxon>Stramenopiles</taxon>
        <taxon>Oomycota</taxon>
        <taxon>Peronosporomycetes</taxon>
        <taxon>Pythiales</taxon>
        <taxon>Pythiaceae</taxon>
        <taxon>Pythium</taxon>
    </lineage>
</organism>
<dbReference type="InterPro" id="IPR013083">
    <property type="entry name" value="Znf_RING/FYVE/PHD"/>
</dbReference>
<keyword evidence="6 8" id="KW-0234">DNA repair</keyword>
<dbReference type="PROSITE" id="PS50089">
    <property type="entry name" value="ZF_RING_2"/>
    <property type="match status" value="1"/>
</dbReference>
<feature type="compositionally biased region" description="Basic and acidic residues" evidence="10">
    <location>
        <begin position="306"/>
        <end position="318"/>
    </location>
</feature>
<keyword evidence="4 8" id="KW-0378">Hydrolase</keyword>
<keyword evidence="9" id="KW-0863">Zinc-finger</keyword>
<dbReference type="GO" id="GO:0008821">
    <property type="term" value="F:crossover junction DNA endonuclease activity"/>
    <property type="evidence" value="ECO:0007669"/>
    <property type="project" value="TreeGrafter"/>
</dbReference>
<keyword evidence="2 8" id="KW-0255">Endonuclease</keyword>
<dbReference type="InterPro" id="IPR000305">
    <property type="entry name" value="GIY-YIG_endonuc"/>
</dbReference>
<reference evidence="13" key="1">
    <citation type="submission" date="2019-03" db="EMBL/GenBank/DDBJ databases">
        <title>Long read genome sequence of the mycoparasitic Pythium oligandrum ATCC 38472 isolated from sugarbeet rhizosphere.</title>
        <authorList>
            <person name="Gaulin E."/>
        </authorList>
    </citation>
    <scope>NUCLEOTIDE SEQUENCE</scope>
    <source>
        <strain evidence="13">ATCC 38472_TT</strain>
    </source>
</reference>
<dbReference type="Pfam" id="PF21202">
    <property type="entry name" value="SLX1_C"/>
    <property type="match status" value="1"/>
</dbReference>
<dbReference type="PANTHER" id="PTHR20208">
    <property type="entry name" value="STRUCTURE-SPECIFIC ENDONUCLEASE SUBUNIT SLX1"/>
    <property type="match status" value="1"/>
</dbReference>
<dbReference type="OrthoDB" id="24645at2759"/>
<evidence type="ECO:0000256" key="6">
    <source>
        <dbReference type="ARBA" id="ARBA00023204"/>
    </source>
</evidence>
<dbReference type="GO" id="GO:0008270">
    <property type="term" value="F:zinc ion binding"/>
    <property type="evidence" value="ECO:0007669"/>
    <property type="project" value="UniProtKB-KW"/>
</dbReference>
<keyword evidence="1 8" id="KW-0540">Nuclease</keyword>
<dbReference type="Gene3D" id="3.30.40.10">
    <property type="entry name" value="Zinc/RING finger domain, C3HC4 (zinc finger)"/>
    <property type="match status" value="1"/>
</dbReference>
<feature type="domain" description="GIY-YIG" evidence="12">
    <location>
        <begin position="4"/>
        <end position="87"/>
    </location>
</feature>
<dbReference type="CDD" id="cd10455">
    <property type="entry name" value="GIY-YIG_SLX1"/>
    <property type="match status" value="1"/>
</dbReference>
<keyword evidence="9" id="KW-0479">Metal-binding</keyword>
<dbReference type="GO" id="GO:0000724">
    <property type="term" value="P:double-strand break repair via homologous recombination"/>
    <property type="evidence" value="ECO:0007669"/>
    <property type="project" value="TreeGrafter"/>
</dbReference>
<dbReference type="Pfam" id="PF01541">
    <property type="entry name" value="GIY-YIG"/>
    <property type="match status" value="1"/>
</dbReference>
<comment type="similarity">
    <text evidence="8">Belongs to the SLX1 family.</text>
</comment>
<evidence type="ECO:0000259" key="11">
    <source>
        <dbReference type="PROSITE" id="PS50089"/>
    </source>
</evidence>
<comment type="caution">
    <text evidence="8">Lacks conserved residue(s) required for the propagation of feature annotation.</text>
</comment>
<feature type="region of interest" description="Disordered" evidence="10">
    <location>
        <begin position="258"/>
        <end position="344"/>
    </location>
</feature>
<dbReference type="HAMAP" id="MF_03100">
    <property type="entry name" value="Endonuc_su_Slx1"/>
    <property type="match status" value="1"/>
</dbReference>
<name>A0A8K1FGM5_PYTOL</name>
<evidence type="ECO:0000256" key="2">
    <source>
        <dbReference type="ARBA" id="ARBA00022759"/>
    </source>
</evidence>
<evidence type="ECO:0000256" key="10">
    <source>
        <dbReference type="SAM" id="MobiDB-lite"/>
    </source>
</evidence>
<feature type="compositionally biased region" description="Basic and acidic residues" evidence="10">
    <location>
        <begin position="266"/>
        <end position="279"/>
    </location>
</feature>
<comment type="cofactor">
    <cofactor evidence="8">
        <name>a divalent metal cation</name>
        <dbReference type="ChEBI" id="CHEBI:60240"/>
    </cofactor>
</comment>
<comment type="function">
    <text evidence="8">Catalytic subunit of a heterodimeric structure-specific endonuclease that resolves DNA secondary structures generated during DNA repair and recombination. Has endonuclease activity towards branched DNA substrates, introducing single-strand cuts in duplex DNA close to junctions with ss-DNA.</text>
</comment>
<dbReference type="GO" id="GO:0033557">
    <property type="term" value="C:Slx1-Slx4 complex"/>
    <property type="evidence" value="ECO:0007669"/>
    <property type="project" value="UniProtKB-UniRule"/>
</dbReference>
<dbReference type="EC" id="3.1.-.-" evidence="8"/>
<gene>
    <name evidence="13" type="ORF">Poli38472_007007</name>
</gene>
<evidence type="ECO:0000256" key="8">
    <source>
        <dbReference type="HAMAP-Rule" id="MF_03100"/>
    </source>
</evidence>
<evidence type="ECO:0000259" key="12">
    <source>
        <dbReference type="PROSITE" id="PS50164"/>
    </source>
</evidence>
<keyword evidence="7 8" id="KW-0539">Nucleus</keyword>
<accession>A0A8K1FGM5</accession>
<dbReference type="Proteomes" id="UP000794436">
    <property type="component" value="Unassembled WGS sequence"/>
</dbReference>
<dbReference type="Gene3D" id="3.40.1440.10">
    <property type="entry name" value="GIY-YIG endonuclease"/>
    <property type="match status" value="1"/>
</dbReference>
<dbReference type="InterPro" id="IPR027520">
    <property type="entry name" value="Slx1"/>
</dbReference>
<comment type="subcellular location">
    <subcellularLocation>
        <location evidence="8">Nucleus</location>
    </subcellularLocation>
</comment>
<keyword evidence="3 8" id="KW-0227">DNA damage</keyword>
<dbReference type="InterPro" id="IPR035901">
    <property type="entry name" value="GIY-YIG_endonuc_sf"/>
</dbReference>
<comment type="caution">
    <text evidence="13">The sequence shown here is derived from an EMBL/GenBank/DDBJ whole genome shotgun (WGS) entry which is preliminary data.</text>
</comment>
<keyword evidence="9" id="KW-0862">Zinc</keyword>
<evidence type="ECO:0000256" key="4">
    <source>
        <dbReference type="ARBA" id="ARBA00022801"/>
    </source>
</evidence>
<proteinExistence type="inferred from homology"/>
<evidence type="ECO:0000256" key="7">
    <source>
        <dbReference type="ARBA" id="ARBA00023242"/>
    </source>
</evidence>
<dbReference type="PROSITE" id="PS50164">
    <property type="entry name" value="GIY_YIG"/>
    <property type="match status" value="1"/>
</dbReference>
<evidence type="ECO:0000256" key="3">
    <source>
        <dbReference type="ARBA" id="ARBA00022763"/>
    </source>
</evidence>
<dbReference type="EMBL" id="SPLM01000110">
    <property type="protein sequence ID" value="TMW58862.1"/>
    <property type="molecule type" value="Genomic_DNA"/>
</dbReference>
<evidence type="ECO:0000313" key="14">
    <source>
        <dbReference type="Proteomes" id="UP000794436"/>
    </source>
</evidence>
<dbReference type="GO" id="GO:0017108">
    <property type="term" value="F:5'-flap endonuclease activity"/>
    <property type="evidence" value="ECO:0007669"/>
    <property type="project" value="InterPro"/>
</dbReference>
<feature type="domain" description="RING-type" evidence="11">
    <location>
        <begin position="182"/>
        <end position="246"/>
    </location>
</feature>
<keyword evidence="14" id="KW-1185">Reference proteome</keyword>
<evidence type="ECO:0000256" key="9">
    <source>
        <dbReference type="PROSITE-ProRule" id="PRU00175"/>
    </source>
</evidence>
<comment type="subunit">
    <text evidence="8">Forms a heterodimer with a member of the SLX4 family.</text>
</comment>
<dbReference type="InterPro" id="IPR001841">
    <property type="entry name" value="Znf_RING"/>
</dbReference>
<evidence type="ECO:0000313" key="13">
    <source>
        <dbReference type="EMBL" id="TMW58862.1"/>
    </source>
</evidence>
<keyword evidence="5 8" id="KW-0233">DNA recombination</keyword>
<evidence type="ECO:0000256" key="1">
    <source>
        <dbReference type="ARBA" id="ARBA00022722"/>
    </source>
</evidence>
<dbReference type="PANTHER" id="PTHR20208:SF10">
    <property type="entry name" value="STRUCTURE-SPECIFIC ENDONUCLEASE SUBUNIT SLX1"/>
    <property type="match status" value="1"/>
</dbReference>
<sequence length="344" mass="39055">MPTEFFACYLLTPVNAPQRLRATYVGFTVSPTRRIRQHNGELVSGAKRTRRHRPWEMIVVVHGFPTKFHALQFEFAWQHPYICRFTKERLSALRGKQGVGTPRSVKRKLVELHEMLHILPWTNFPLTISYTSLAIQSIARATTYFTWPAHMACEVRMLSEFATLVKNQNKPEEVHPDASSVCYVCEERLDGSTLRVLRCYHTDCATKYHSLCLADHFLLHASLTSEEANGTVASLRPERGPCPQCEHELQWPLLVKGASVQPAASSRHEDDDEARHATLEQETEEASSRGSYSYSDNGWFEEDDAYQDKDTMESEPRSGGRPGESGNLDGVVIDLTMDDEDEPV</sequence>
<dbReference type="InterPro" id="IPR048749">
    <property type="entry name" value="SLX1_C"/>
</dbReference>
<dbReference type="InterPro" id="IPR050381">
    <property type="entry name" value="SLX1_endonuclease"/>
</dbReference>
<protein>
    <recommendedName>
        <fullName evidence="8">Structure-specific endonuclease subunit SLX1 homolog</fullName>
        <ecNumber evidence="8">3.1.-.-</ecNumber>
    </recommendedName>
</protein>
<dbReference type="AlphaFoldDB" id="A0A8K1FGM5"/>
<evidence type="ECO:0000256" key="5">
    <source>
        <dbReference type="ARBA" id="ARBA00023172"/>
    </source>
</evidence>